<dbReference type="PANTHER" id="PTHR43808">
    <property type="entry name" value="ACETYLORNITHINE DEACETYLASE"/>
    <property type="match status" value="1"/>
</dbReference>
<evidence type="ECO:0000256" key="6">
    <source>
        <dbReference type="ARBA" id="ARBA00016853"/>
    </source>
</evidence>
<sequence>MNNLNELIKLIDEKRIVQIACDLMRFKSDNPSTTDLENHSNEAGIANYILDFFKSVGIEAYAQAAYFDRVNVIACLKGISKESVPSIAFNGHMDVVPAGDLSLWEHDPYDPWLKDGKLYGRGACDMKGSIACFMHVMETIKKYNIQHDEDIWFTAVIDEEKSNKGVNALLQSSFKADRCIVGEASSCEILIGHRGVLAFEIEIPGIACHAAMTATGQGRNAILDAIKAIKSIENVDIKLHEKKSEMLGCSQLNVTGFSSGIKVNVIPDKAVLQLDGRTALGEKLEDIQNLVASALDSLKDKGEILSYKIKPTTFCPSYELPLDSEFLRTAKSAAKKVGLEPKISVFGATCEASLIAKVCPEVIIFGAGSLKQAHNSNEFVPVNDLIKTAHFYLSCVLENN</sequence>
<comment type="cofactor">
    <cofactor evidence="2">
        <name>Zn(2+)</name>
        <dbReference type="ChEBI" id="CHEBI:29105"/>
    </cofactor>
</comment>
<evidence type="ECO:0000313" key="14">
    <source>
        <dbReference type="Proteomes" id="UP000018458"/>
    </source>
</evidence>
<dbReference type="GO" id="GO:0009089">
    <property type="term" value="P:lysine biosynthetic process via diaminopimelate"/>
    <property type="evidence" value="ECO:0007669"/>
    <property type="project" value="UniProtKB-UniPathway"/>
</dbReference>
<keyword evidence="14" id="KW-1185">Reference proteome</keyword>
<name>E8LLK1_SUCHY</name>
<comment type="caution">
    <text evidence="13">The sequence shown here is derived from an EMBL/GenBank/DDBJ whole genome shotgun (WGS) entry which is preliminary data.</text>
</comment>
<dbReference type="SUPFAM" id="SSF55031">
    <property type="entry name" value="Bacterial exopeptidase dimerisation domain"/>
    <property type="match status" value="1"/>
</dbReference>
<keyword evidence="7" id="KW-0479">Metal-binding</keyword>
<protein>
    <recommendedName>
        <fullName evidence="6">Probable succinyl-diaminopimelate desuccinylase</fullName>
        <ecNumber evidence="5">3.5.1.18</ecNumber>
    </recommendedName>
</protein>
<dbReference type="GO" id="GO:0009014">
    <property type="term" value="F:succinyl-diaminopimelate desuccinylase activity"/>
    <property type="evidence" value="ECO:0007669"/>
    <property type="project" value="UniProtKB-EC"/>
</dbReference>
<evidence type="ECO:0000256" key="1">
    <source>
        <dbReference type="ARBA" id="ARBA00001941"/>
    </source>
</evidence>
<comment type="catalytic activity">
    <reaction evidence="11">
        <text>N-succinyl-(2S,6S)-2,6-diaminopimelate + H2O = (2S,6S)-2,6-diaminopimelate + succinate</text>
        <dbReference type="Rhea" id="RHEA:22608"/>
        <dbReference type="ChEBI" id="CHEBI:15377"/>
        <dbReference type="ChEBI" id="CHEBI:30031"/>
        <dbReference type="ChEBI" id="CHEBI:57609"/>
        <dbReference type="ChEBI" id="CHEBI:58087"/>
        <dbReference type="EC" id="3.5.1.18"/>
    </reaction>
</comment>
<evidence type="ECO:0000313" key="13">
    <source>
        <dbReference type="EMBL" id="EFY06595.1"/>
    </source>
</evidence>
<dbReference type="CDD" id="cd08659">
    <property type="entry name" value="M20_ArgE_DapE-like"/>
    <property type="match status" value="1"/>
</dbReference>
<evidence type="ECO:0000256" key="10">
    <source>
        <dbReference type="ARBA" id="ARBA00023285"/>
    </source>
</evidence>
<dbReference type="Gene3D" id="3.40.630.10">
    <property type="entry name" value="Zn peptidases"/>
    <property type="match status" value="2"/>
</dbReference>
<dbReference type="STRING" id="762983.HMPREF9444_01618"/>
<evidence type="ECO:0000256" key="11">
    <source>
        <dbReference type="ARBA" id="ARBA00051301"/>
    </source>
</evidence>
<dbReference type="OrthoDB" id="3665926at2"/>
<dbReference type="Proteomes" id="UP000018458">
    <property type="component" value="Unassembled WGS sequence"/>
</dbReference>
<accession>E8LLK1</accession>
<dbReference type="AlphaFoldDB" id="E8LLK1"/>
<dbReference type="InterPro" id="IPR011650">
    <property type="entry name" value="Peptidase_M20_dimer"/>
</dbReference>
<evidence type="ECO:0000256" key="3">
    <source>
        <dbReference type="ARBA" id="ARBA00005130"/>
    </source>
</evidence>
<evidence type="ECO:0000256" key="4">
    <source>
        <dbReference type="ARBA" id="ARBA00006247"/>
    </source>
</evidence>
<keyword evidence="10" id="KW-0170">Cobalt</keyword>
<dbReference type="Gene3D" id="3.30.70.360">
    <property type="match status" value="1"/>
</dbReference>
<proteinExistence type="inferred from homology"/>
<dbReference type="eggNOG" id="COG0624">
    <property type="taxonomic scope" value="Bacteria"/>
</dbReference>
<dbReference type="InterPro" id="IPR036264">
    <property type="entry name" value="Bact_exopeptidase_dim_dom"/>
</dbReference>
<dbReference type="RefSeq" id="WP_009143789.1">
    <property type="nucleotide sequence ID" value="NZ_GL831042.1"/>
</dbReference>
<dbReference type="SUPFAM" id="SSF53187">
    <property type="entry name" value="Zn-dependent exopeptidases"/>
    <property type="match status" value="1"/>
</dbReference>
<dbReference type="GO" id="GO:0046872">
    <property type="term" value="F:metal ion binding"/>
    <property type="evidence" value="ECO:0007669"/>
    <property type="project" value="UniProtKB-KW"/>
</dbReference>
<evidence type="ECO:0000256" key="7">
    <source>
        <dbReference type="ARBA" id="ARBA00022723"/>
    </source>
</evidence>
<evidence type="ECO:0000256" key="8">
    <source>
        <dbReference type="ARBA" id="ARBA00022801"/>
    </source>
</evidence>
<dbReference type="PROSITE" id="PS00759">
    <property type="entry name" value="ARGE_DAPE_CPG2_2"/>
    <property type="match status" value="1"/>
</dbReference>
<dbReference type="InterPro" id="IPR050072">
    <property type="entry name" value="Peptidase_M20A"/>
</dbReference>
<dbReference type="InterPro" id="IPR002933">
    <property type="entry name" value="Peptidase_M20"/>
</dbReference>
<dbReference type="EMBL" id="AEVO01000109">
    <property type="protein sequence ID" value="EFY06595.1"/>
    <property type="molecule type" value="Genomic_DNA"/>
</dbReference>
<evidence type="ECO:0000256" key="5">
    <source>
        <dbReference type="ARBA" id="ARBA00011921"/>
    </source>
</evidence>
<dbReference type="HOGENOM" id="CLU_021802_0_2_6"/>
<dbReference type="PROSITE" id="PS00758">
    <property type="entry name" value="ARGE_DAPE_CPG2_1"/>
    <property type="match status" value="1"/>
</dbReference>
<evidence type="ECO:0000256" key="2">
    <source>
        <dbReference type="ARBA" id="ARBA00001947"/>
    </source>
</evidence>
<dbReference type="NCBIfam" id="TIGR01910">
    <property type="entry name" value="DapE-ArgE"/>
    <property type="match status" value="1"/>
</dbReference>
<keyword evidence="8 13" id="KW-0378">Hydrolase</keyword>
<dbReference type="EC" id="3.5.1.18" evidence="5"/>
<organism evidence="13 14">
    <name type="scientific">Succinatimonas hippei (strain DSM 22608 / JCM 16073 / KCTC 15190 / YIT 12066)</name>
    <dbReference type="NCBI Taxonomy" id="762983"/>
    <lineage>
        <taxon>Bacteria</taxon>
        <taxon>Pseudomonadati</taxon>
        <taxon>Pseudomonadota</taxon>
        <taxon>Gammaproteobacteria</taxon>
        <taxon>Aeromonadales</taxon>
        <taxon>Succinivibrionaceae</taxon>
        <taxon>Succinatimonas</taxon>
    </lineage>
</organism>
<gene>
    <name evidence="13" type="ORF">HMPREF9444_01618</name>
</gene>
<keyword evidence="9" id="KW-0862">Zinc</keyword>
<comment type="pathway">
    <text evidence="3">Amino-acid biosynthesis; L-lysine biosynthesis via DAP pathway; LL-2,6-diaminopimelate from (S)-tetrahydrodipicolinate (succinylase route): step 3/3.</text>
</comment>
<dbReference type="InterPro" id="IPR010182">
    <property type="entry name" value="ArgE/DapE"/>
</dbReference>
<dbReference type="InterPro" id="IPR001261">
    <property type="entry name" value="ArgE/DapE_CS"/>
</dbReference>
<comment type="similarity">
    <text evidence="4">Belongs to the peptidase M20A family.</text>
</comment>
<comment type="cofactor">
    <cofactor evidence="1">
        <name>Co(2+)</name>
        <dbReference type="ChEBI" id="CHEBI:48828"/>
    </cofactor>
</comment>
<reference evidence="13 14" key="1">
    <citation type="submission" date="2011-01" db="EMBL/GenBank/DDBJ databases">
        <authorList>
            <person name="Weinstock G."/>
            <person name="Sodergren E."/>
            <person name="Clifton S."/>
            <person name="Fulton L."/>
            <person name="Fulton B."/>
            <person name="Courtney L."/>
            <person name="Fronick C."/>
            <person name="Harrison M."/>
            <person name="Strong C."/>
            <person name="Farmer C."/>
            <person name="Delahaunty K."/>
            <person name="Markovic C."/>
            <person name="Hall O."/>
            <person name="Minx P."/>
            <person name="Tomlinson C."/>
            <person name="Mitreva M."/>
            <person name="Hou S."/>
            <person name="Chen J."/>
            <person name="Wollam A."/>
            <person name="Pepin K.H."/>
            <person name="Johnson M."/>
            <person name="Bhonagiri V."/>
            <person name="Zhang X."/>
            <person name="Suruliraj S."/>
            <person name="Warren W."/>
            <person name="Chinwalla A."/>
            <person name="Mardis E.R."/>
            <person name="Wilson R.K."/>
        </authorList>
    </citation>
    <scope>NUCLEOTIDE SEQUENCE [LARGE SCALE GENOMIC DNA]</scope>
    <source>
        <strain evidence="14">DSM 22608 / JCM 16073 / KCTC 15190 / YIT 12066</strain>
    </source>
</reference>
<evidence type="ECO:0000256" key="9">
    <source>
        <dbReference type="ARBA" id="ARBA00022833"/>
    </source>
</evidence>
<dbReference type="Pfam" id="PF01546">
    <property type="entry name" value="Peptidase_M20"/>
    <property type="match status" value="1"/>
</dbReference>
<feature type="domain" description="Peptidase M20 dimerisation" evidence="12">
    <location>
        <begin position="191"/>
        <end position="301"/>
    </location>
</feature>
<dbReference type="UniPathway" id="UPA00034">
    <property type="reaction ID" value="UER00021"/>
</dbReference>
<dbReference type="Pfam" id="PF07687">
    <property type="entry name" value="M20_dimer"/>
    <property type="match status" value="1"/>
</dbReference>
<evidence type="ECO:0000259" key="12">
    <source>
        <dbReference type="Pfam" id="PF07687"/>
    </source>
</evidence>